<dbReference type="EMBL" id="CAJVPL010005033">
    <property type="protein sequence ID" value="CAG8653717.1"/>
    <property type="molecule type" value="Genomic_DNA"/>
</dbReference>
<evidence type="ECO:0000313" key="1">
    <source>
        <dbReference type="EMBL" id="CAG8653717.1"/>
    </source>
</evidence>
<reference evidence="1" key="1">
    <citation type="submission" date="2021-06" db="EMBL/GenBank/DDBJ databases">
        <authorList>
            <person name="Kallberg Y."/>
            <person name="Tangrot J."/>
            <person name="Rosling A."/>
        </authorList>
    </citation>
    <scope>NUCLEOTIDE SEQUENCE</scope>
    <source>
        <strain evidence="1">MT106</strain>
    </source>
</reference>
<organism evidence="1 2">
    <name type="scientific">Ambispora gerdemannii</name>
    <dbReference type="NCBI Taxonomy" id="144530"/>
    <lineage>
        <taxon>Eukaryota</taxon>
        <taxon>Fungi</taxon>
        <taxon>Fungi incertae sedis</taxon>
        <taxon>Mucoromycota</taxon>
        <taxon>Glomeromycotina</taxon>
        <taxon>Glomeromycetes</taxon>
        <taxon>Archaeosporales</taxon>
        <taxon>Ambisporaceae</taxon>
        <taxon>Ambispora</taxon>
    </lineage>
</organism>
<feature type="non-terminal residue" evidence="1">
    <location>
        <position position="1"/>
    </location>
</feature>
<evidence type="ECO:0000313" key="2">
    <source>
        <dbReference type="Proteomes" id="UP000789831"/>
    </source>
</evidence>
<sequence>YNEMLLNENQEESFTLISSGSSSAPSHTPSINNTLAKCRKVAAVHDYIIEQSDSSTLCKICCVHFGKKIVTLTITRHFDAKHHSTYLVMNQHPLDIQHFHPYGHKDQAKIDDINKKFTHWIVTDQMPFMLTDSKWFKTFISALNERYTLSCRQTIAK</sequence>
<dbReference type="Proteomes" id="UP000789831">
    <property type="component" value="Unassembled WGS sequence"/>
</dbReference>
<gene>
    <name evidence="1" type="ORF">AGERDE_LOCUS11507</name>
</gene>
<proteinExistence type="predicted"/>
<comment type="caution">
    <text evidence="1">The sequence shown here is derived from an EMBL/GenBank/DDBJ whole genome shotgun (WGS) entry which is preliminary data.</text>
</comment>
<accession>A0A9N9DV35</accession>
<keyword evidence="2" id="KW-1185">Reference proteome</keyword>
<protein>
    <submittedName>
        <fullName evidence="1">3865_t:CDS:1</fullName>
    </submittedName>
</protein>
<name>A0A9N9DV35_9GLOM</name>
<dbReference type="AlphaFoldDB" id="A0A9N9DV35"/>